<dbReference type="InterPro" id="IPR041246">
    <property type="entry name" value="Bact_MG10"/>
</dbReference>
<dbReference type="Pfam" id="PF13205">
    <property type="entry name" value="Big_5"/>
    <property type="match status" value="1"/>
</dbReference>
<dbReference type="RefSeq" id="WP_050753343.1">
    <property type="nucleotide sequence ID" value="NZ_KN050764.1"/>
</dbReference>
<keyword evidence="6" id="KW-1185">Reference proteome</keyword>
<dbReference type="InterPro" id="IPR051802">
    <property type="entry name" value="YfhM-like"/>
</dbReference>
<feature type="domain" description="Alpha-2-macroglobulin" evidence="4">
    <location>
        <begin position="1033"/>
        <end position="1121"/>
    </location>
</feature>
<proteinExistence type="predicted"/>
<dbReference type="InterPro" id="IPR001599">
    <property type="entry name" value="Macroglobln_a2"/>
</dbReference>
<evidence type="ECO:0000256" key="3">
    <source>
        <dbReference type="SAM" id="SignalP"/>
    </source>
</evidence>
<sequence length="1771" mass="198613">MFKRIISNLLMLCILVSIAIPATAADRSSTTDTFKSGFSLTPVDTDSTGISPDTGFTLSSQNDVSLEVLKSALSIDGEPAPLITASGTKKFNITPSRPLFENSLYIFRLKLEKEITWSFQTRQTFRILGTLPTDQSVNVPVNSGIEINFSHEDFSDIGNFFEISPKVEGRFEIHKKTAVFVPKKLEEGILYTVRIKKGLTLKNTSRSIDEDYVFTFETYKKSQETDETKYKGHISYIRNVYDYKTNTAPQLPISFYVNNRVYKEKTIDVSTKIYAYKSFDSFYDALNKKLKAPDWAIFNGNYTNFIPVDNLDTVQTFKQTLEVKDYDYDNPQYISVPKELPMGYYVIDSYWNDMRFQTFVQITDTCTYIMKSNTKTLVWVNDLSTKLPIEGAKVSYSDKSGSYLSDAKGIAQFDTPFAKPSNDYKYTPQLITVSTKEGNKSVFECSSYGGEAREQYWSCLYTDRAMYQPEDTISLWGFLKNRYEKETIKELTVELNNGYRSQDPILRKTIDVSNGFYEASIKLPMLDAGGYNLQIKHKDLSISSTYVSVYKYTKPSYKIDITKDKQAVFPGEEVNYSIKSSFFEGTGVSNLKLNYFIQDYSLGGGNKTESGTTDAKGIYSIKYTPVLKNKTQGQQGVSLNIRALLPESGEISESDYLTVFVNDINVDLLGEIKDGKGTVTAAVNKIVLDRLNNGTAKDSSDFLGTPVGGKNISGTIYKNTWVEKEDGEYYDFINKVTQKKYRYEMVKTAVKDLSMTTSADGKASFAFDAPKIDNSYYTAELKCMDNSGKEMNFEVYIGQRYEFKSYPMYDGYNFDGGKDSYSIGESIDLTLKKGKDNLPEGSYLFIKAQNGIREYTTSTKPLYKGYFTENDIPNVSIKAVYFDGRSYNMSREFYALYKYEDKKLLLDAKLDKDSYKPGENVTIKINVKDLNGKAVKAFVNSSIVDEAYLKLADQSANLLETLYSQVSSGISAETRSHIFASNVGGLGRSDENGAAAMPTLDKQSSQKSEAKADMDGGQSSGNSATVRQDFRDTAHFESVMTDESGHAEIKFKLPDNVTSWRVTLGAISEDLHAGSDKVNMNVSLPFFINYSFNTTYIEGDKPVIGVNAYGDSLKEDDVVLFEVSSTRTPNLKVSVAGKAFERVNIPLWNFTEGIQDLIIKASTNSGLEDSLKHTVNVVKSYYEIDKAVYFDVSPNTGITGGKSGNTRIIFRDKSQGKFLSELISSFYSGGNRIDQKVSQKLSSDLLLKYFKDYKFMPYSEAFTLGDYQKSDGGLSLLPYSQSNSEISAKLTPLVKDYVDVYKLKSYFKTLLDSSNISDRIYAIYGLAALKEPILLDLEKAAAIDNLSLKDSIYLALSYCELGETDKAKQIYDSRVSKYVEEYKPFFLIDTGNDKDDILELTSICAYLASKLGITQKNGLFEYCIKNHSKEVLLSIEKLLFIINEIDNYSTKEATFTYNYNGEEKNINLNKGGYYVLELPSANLSGLRISDVQGDVSAVSIFKENVIDITKTDKSISVDRKYFLIDGTPVKSNNFKQGDMVKVKITWSLGSKAFDGVYEITDYLPSGLKPVENYTDSPYYFRNMDGQKVKFYVYDNPYFKNNYAEFEYLARVVSPGTYTAQGTVIQSGKSKESINTGKTEIVNIDSNGEVISTPIDPNGIKVQISGRPVIFDSQPVIKYSRTLVPLRSIFEVLGADVKWDSETQTVTAVKEGKTVVLTINKKEASIDGNKTSLEVPAMVIGGRTFVPTRFISESMGAKVTWNAAKKTVFIDK</sequence>
<dbReference type="eggNOG" id="COG2373">
    <property type="taxonomic scope" value="Bacteria"/>
</dbReference>
<feature type="signal peptide" evidence="3">
    <location>
        <begin position="1"/>
        <end position="24"/>
    </location>
</feature>
<evidence type="ECO:0000259" key="4">
    <source>
        <dbReference type="SMART" id="SM01360"/>
    </source>
</evidence>
<dbReference type="Pfam" id="PF00207">
    <property type="entry name" value="A2M"/>
    <property type="match status" value="1"/>
</dbReference>
<gene>
    <name evidence="5" type="ORF">Bccel_2116</name>
</gene>
<protein>
    <submittedName>
        <fullName evidence="5">Copper amine oxidase-like domain-containing protein</fullName>
    </submittedName>
</protein>
<dbReference type="Pfam" id="PF17973">
    <property type="entry name" value="bMG10"/>
    <property type="match status" value="1"/>
</dbReference>
<dbReference type="Gene3D" id="3.30.457.10">
    <property type="entry name" value="Copper amine oxidase-like, N-terminal domain"/>
    <property type="match status" value="1"/>
</dbReference>
<dbReference type="PANTHER" id="PTHR40094">
    <property type="entry name" value="ALPHA-2-MACROGLOBULIN HOMOLOG"/>
    <property type="match status" value="1"/>
</dbReference>
<dbReference type="eggNOG" id="COG0103">
    <property type="taxonomic scope" value="Bacteria"/>
</dbReference>
<dbReference type="Gene3D" id="2.20.130.20">
    <property type="match status" value="1"/>
</dbReference>
<dbReference type="Proteomes" id="UP000036923">
    <property type="component" value="Unassembled WGS sequence"/>
</dbReference>
<dbReference type="Pfam" id="PF07703">
    <property type="entry name" value="A2M_BRD"/>
    <property type="match status" value="1"/>
</dbReference>
<evidence type="ECO:0000313" key="5">
    <source>
        <dbReference type="EMBL" id="KNY26851.1"/>
    </source>
</evidence>
<dbReference type="Pfam" id="PF07833">
    <property type="entry name" value="Cu_amine_oxidN1"/>
    <property type="match status" value="1"/>
</dbReference>
<name>A0A0L6JM23_9FIRM</name>
<dbReference type="PATRIC" id="fig|398512.5.peg.2207"/>
<accession>A0A0L6JM23</accession>
<dbReference type="InterPro" id="IPR032812">
    <property type="entry name" value="SbsA_Ig"/>
</dbReference>
<dbReference type="InterPro" id="IPR036582">
    <property type="entry name" value="Mao_N_sf"/>
</dbReference>
<keyword evidence="1 3" id="KW-0732">Signal</keyword>
<dbReference type="STRING" id="398512.Bccel_2116"/>
<dbReference type="SMART" id="SM01360">
    <property type="entry name" value="A2M"/>
    <property type="match status" value="1"/>
</dbReference>
<reference evidence="6" key="1">
    <citation type="submission" date="2015-07" db="EMBL/GenBank/DDBJ databases">
        <title>Near-Complete Genome Sequence of the Cellulolytic Bacterium Bacteroides (Pseudobacteroides) cellulosolvens ATCC 35603.</title>
        <authorList>
            <person name="Dassa B."/>
            <person name="Utturkar S.M."/>
            <person name="Klingeman D.M."/>
            <person name="Hurt R.A."/>
            <person name="Keller M."/>
            <person name="Xu J."/>
            <person name="Reddy Y.H.K."/>
            <person name="Borovok I."/>
            <person name="Grinberg I.R."/>
            <person name="Lamed R."/>
            <person name="Zhivin O."/>
            <person name="Bayer E.A."/>
            <person name="Brown S.D."/>
        </authorList>
    </citation>
    <scope>NUCLEOTIDE SEQUENCE [LARGE SCALE GENOMIC DNA]</scope>
    <source>
        <strain evidence="6">DSM 2933</strain>
    </source>
</reference>
<dbReference type="EMBL" id="LGTC01000001">
    <property type="protein sequence ID" value="KNY26851.1"/>
    <property type="molecule type" value="Genomic_DNA"/>
</dbReference>
<organism evidence="5 6">
    <name type="scientific">Pseudobacteroides cellulosolvens ATCC 35603 = DSM 2933</name>
    <dbReference type="NCBI Taxonomy" id="398512"/>
    <lineage>
        <taxon>Bacteria</taxon>
        <taxon>Bacillati</taxon>
        <taxon>Bacillota</taxon>
        <taxon>Clostridia</taxon>
        <taxon>Eubacteriales</taxon>
        <taxon>Oscillospiraceae</taxon>
        <taxon>Pseudobacteroides</taxon>
    </lineage>
</organism>
<dbReference type="InterPro" id="IPR012854">
    <property type="entry name" value="Cu_amine_oxidase-like_N"/>
</dbReference>
<dbReference type="PANTHER" id="PTHR40094:SF1">
    <property type="entry name" value="UBIQUITIN DOMAIN-CONTAINING PROTEIN"/>
    <property type="match status" value="1"/>
</dbReference>
<dbReference type="Gene3D" id="2.60.40.1930">
    <property type="match status" value="1"/>
</dbReference>
<dbReference type="SUPFAM" id="SSF55383">
    <property type="entry name" value="Copper amine oxidase, domain N"/>
    <property type="match status" value="1"/>
</dbReference>
<evidence type="ECO:0000313" key="6">
    <source>
        <dbReference type="Proteomes" id="UP000036923"/>
    </source>
</evidence>
<feature type="region of interest" description="Disordered" evidence="2">
    <location>
        <begin position="990"/>
        <end position="1025"/>
    </location>
</feature>
<comment type="caution">
    <text evidence="5">The sequence shown here is derived from an EMBL/GenBank/DDBJ whole genome shotgun (WGS) entry which is preliminary data.</text>
</comment>
<evidence type="ECO:0000256" key="1">
    <source>
        <dbReference type="ARBA" id="ARBA00022729"/>
    </source>
</evidence>
<dbReference type="InterPro" id="IPR011625">
    <property type="entry name" value="A2M_N_BRD"/>
</dbReference>
<evidence type="ECO:0000256" key="2">
    <source>
        <dbReference type="SAM" id="MobiDB-lite"/>
    </source>
</evidence>
<dbReference type="OrthoDB" id="9767116at2"/>
<dbReference type="GO" id="GO:0004866">
    <property type="term" value="F:endopeptidase inhibitor activity"/>
    <property type="evidence" value="ECO:0007669"/>
    <property type="project" value="InterPro"/>
</dbReference>
<feature type="chain" id="PRO_5005565953" evidence="3">
    <location>
        <begin position="25"/>
        <end position="1771"/>
    </location>
</feature>